<dbReference type="OrthoDB" id="2143914at2759"/>
<proteinExistence type="predicted"/>
<organism evidence="2 3">
    <name type="scientific">Tetracentron sinense</name>
    <name type="common">Spur-leaf</name>
    <dbReference type="NCBI Taxonomy" id="13715"/>
    <lineage>
        <taxon>Eukaryota</taxon>
        <taxon>Viridiplantae</taxon>
        <taxon>Streptophyta</taxon>
        <taxon>Embryophyta</taxon>
        <taxon>Tracheophyta</taxon>
        <taxon>Spermatophyta</taxon>
        <taxon>Magnoliopsida</taxon>
        <taxon>Trochodendrales</taxon>
        <taxon>Trochodendraceae</taxon>
        <taxon>Tetracentron</taxon>
    </lineage>
</organism>
<accession>A0A835CZS8</accession>
<name>A0A835CZS8_TETSI</name>
<gene>
    <name evidence="2" type="ORF">HHK36_029497</name>
</gene>
<protein>
    <submittedName>
        <fullName evidence="2">Uncharacterized protein</fullName>
    </submittedName>
</protein>
<dbReference type="SUPFAM" id="SSF46689">
    <property type="entry name" value="Homeodomain-like"/>
    <property type="match status" value="1"/>
</dbReference>
<comment type="caution">
    <text evidence="2">The sequence shown here is derived from an EMBL/GenBank/DDBJ whole genome shotgun (WGS) entry which is preliminary data.</text>
</comment>
<dbReference type="InterPro" id="IPR015495">
    <property type="entry name" value="Myb_TF_plants"/>
</dbReference>
<reference evidence="2 3" key="1">
    <citation type="submission" date="2020-04" db="EMBL/GenBank/DDBJ databases">
        <title>Plant Genome Project.</title>
        <authorList>
            <person name="Zhang R.-G."/>
        </authorList>
    </citation>
    <scope>NUCLEOTIDE SEQUENCE [LARGE SCALE GENOMIC DNA]</scope>
    <source>
        <strain evidence="2">YNK0</strain>
        <tissue evidence="2">Leaf</tissue>
    </source>
</reference>
<dbReference type="AlphaFoldDB" id="A0A835CZS8"/>
<dbReference type="PANTHER" id="PTHR47999:SF68">
    <property type="entry name" value="MYB DOMAIN PROTEIN 40"/>
    <property type="match status" value="1"/>
</dbReference>
<dbReference type="Proteomes" id="UP000655225">
    <property type="component" value="Unassembled WGS sequence"/>
</dbReference>
<dbReference type="EMBL" id="JABCRI010000023">
    <property type="protein sequence ID" value="KAF8378160.1"/>
    <property type="molecule type" value="Genomic_DNA"/>
</dbReference>
<sequence length="185" mass="21023">MGRQPCCDKKIGLNRGSWTIEEDHKLMSFILNNGIHCWRIVPKLAGYPVIHNPIEHDHEYREGEGEQVSESNSSREQEKNLEVELNNPGSKDSHVALKEQGGYEFGSNETNCLLDNYDNWWESLDLGLMMNPETNPPNTCSSSFSLEDSLNPSMGESSFLQEDSLQQWVDTVDSILSWDGLHHLD</sequence>
<feature type="compositionally biased region" description="Basic and acidic residues" evidence="1">
    <location>
        <begin position="73"/>
        <end position="82"/>
    </location>
</feature>
<evidence type="ECO:0000256" key="1">
    <source>
        <dbReference type="SAM" id="MobiDB-lite"/>
    </source>
</evidence>
<dbReference type="PANTHER" id="PTHR47999">
    <property type="entry name" value="TRANSCRIPTION FACTOR MYB8-RELATED-RELATED"/>
    <property type="match status" value="1"/>
</dbReference>
<evidence type="ECO:0000313" key="2">
    <source>
        <dbReference type="EMBL" id="KAF8378160.1"/>
    </source>
</evidence>
<dbReference type="InterPro" id="IPR009057">
    <property type="entry name" value="Homeodomain-like_sf"/>
</dbReference>
<feature type="region of interest" description="Disordered" evidence="1">
    <location>
        <begin position="60"/>
        <end position="92"/>
    </location>
</feature>
<keyword evidence="3" id="KW-1185">Reference proteome</keyword>
<evidence type="ECO:0000313" key="3">
    <source>
        <dbReference type="Proteomes" id="UP000655225"/>
    </source>
</evidence>